<evidence type="ECO:0000313" key="2">
    <source>
        <dbReference type="Proteomes" id="UP000593576"/>
    </source>
</evidence>
<keyword evidence="2" id="KW-1185">Reference proteome</keyword>
<name>A0A7J9MU17_GOSSC</name>
<proteinExistence type="predicted"/>
<accession>A0A7J9MU17</accession>
<evidence type="ECO:0000313" key="1">
    <source>
        <dbReference type="EMBL" id="MBA0874438.1"/>
    </source>
</evidence>
<dbReference type="Proteomes" id="UP000593576">
    <property type="component" value="Unassembled WGS sequence"/>
</dbReference>
<comment type="caution">
    <text evidence="1">The sequence shown here is derived from an EMBL/GenBank/DDBJ whole genome shotgun (WGS) entry which is preliminary data.</text>
</comment>
<sequence length="127" mass="14749">MWIISCGGWKTISVKVNNVVKVNNTSMFLIDIELLWWRGKTTDKRQCEIGTWQKFQCELKGQFYLEFAEEEARAKLQGITQRGTWGRGGTKRCPKAVGSHDGSRVRGQAWSRERQAWVFQVRGKEHM</sequence>
<dbReference type="OrthoDB" id="986316at2759"/>
<dbReference type="AlphaFoldDB" id="A0A7J9MU17"/>
<gene>
    <name evidence="1" type="ORF">Goshw_016760</name>
</gene>
<organism evidence="1 2">
    <name type="scientific">Gossypium schwendimanii</name>
    <name type="common">Cotton</name>
    <dbReference type="NCBI Taxonomy" id="34291"/>
    <lineage>
        <taxon>Eukaryota</taxon>
        <taxon>Viridiplantae</taxon>
        <taxon>Streptophyta</taxon>
        <taxon>Embryophyta</taxon>
        <taxon>Tracheophyta</taxon>
        <taxon>Spermatophyta</taxon>
        <taxon>Magnoliopsida</taxon>
        <taxon>eudicotyledons</taxon>
        <taxon>Gunneridae</taxon>
        <taxon>Pentapetalae</taxon>
        <taxon>rosids</taxon>
        <taxon>malvids</taxon>
        <taxon>Malvales</taxon>
        <taxon>Malvaceae</taxon>
        <taxon>Malvoideae</taxon>
        <taxon>Gossypium</taxon>
    </lineage>
</organism>
<dbReference type="EMBL" id="JABFAF010000013">
    <property type="protein sequence ID" value="MBA0874438.1"/>
    <property type="molecule type" value="Genomic_DNA"/>
</dbReference>
<protein>
    <submittedName>
        <fullName evidence="1">Uncharacterized protein</fullName>
    </submittedName>
</protein>
<reference evidence="1 2" key="1">
    <citation type="journal article" date="2019" name="Genome Biol. Evol.">
        <title>Insights into the evolution of the New World diploid cottons (Gossypium, subgenus Houzingenia) based on genome sequencing.</title>
        <authorList>
            <person name="Grover C.E."/>
            <person name="Arick M.A. 2nd"/>
            <person name="Thrash A."/>
            <person name="Conover J.L."/>
            <person name="Sanders W.S."/>
            <person name="Peterson D.G."/>
            <person name="Frelichowski J.E."/>
            <person name="Scheffler J.A."/>
            <person name="Scheffler B.E."/>
            <person name="Wendel J.F."/>
        </authorList>
    </citation>
    <scope>NUCLEOTIDE SEQUENCE [LARGE SCALE GENOMIC DNA]</scope>
    <source>
        <strain evidence="1">1</strain>
        <tissue evidence="1">Leaf</tissue>
    </source>
</reference>